<proteinExistence type="predicted"/>
<name>A0A9Q2FLC6_GLUJA</name>
<accession>A0A9Q2FLC6</accession>
<evidence type="ECO:0000313" key="1">
    <source>
        <dbReference type="EMBL" id="MBF0871107.1"/>
    </source>
</evidence>
<gene>
    <name evidence="1" type="ORF">HKD32_09660</name>
</gene>
<organism evidence="1 2">
    <name type="scientific">Gluconobacter japonicus</name>
    <dbReference type="NCBI Taxonomy" id="376620"/>
    <lineage>
        <taxon>Bacteria</taxon>
        <taxon>Pseudomonadati</taxon>
        <taxon>Pseudomonadota</taxon>
        <taxon>Alphaproteobacteria</taxon>
        <taxon>Acetobacterales</taxon>
        <taxon>Acetobacteraceae</taxon>
        <taxon>Gluconobacter</taxon>
    </lineage>
</organism>
<reference evidence="1" key="2">
    <citation type="submission" date="2020-11" db="EMBL/GenBank/DDBJ databases">
        <title>Description of novel Gluconobacter species.</title>
        <authorList>
            <person name="Cleenwerck I."/>
            <person name="Cnockaert M."/>
            <person name="Borremans W."/>
            <person name="Wieme A.D."/>
            <person name="De Vuyst L."/>
            <person name="Vandamme P."/>
        </authorList>
    </citation>
    <scope>NUCLEOTIDE SEQUENCE</scope>
    <source>
        <strain evidence="1">R71697</strain>
    </source>
</reference>
<reference evidence="1" key="1">
    <citation type="submission" date="2020-04" db="EMBL/GenBank/DDBJ databases">
        <authorList>
            <person name="Sombolestani A."/>
        </authorList>
    </citation>
    <scope>NUCLEOTIDE SEQUENCE</scope>
    <source>
        <strain evidence="1">R71697</strain>
    </source>
</reference>
<sequence>MSPVLLIRRLIMTRTPLFLSDLCCCERLALWSIRCLVSRYRLPYCHETRTTDGMFPASFRPVLDAAERAFEDASQHLKAMGAPPLDINPPGSQGLSAMEERFLQGIQTVQNEGQKEVFALLADLFPERLMQGYVVTALALISDCMAGIGHWLPRHERKTAGAGALSSLARWKKIHPADMRVLWPRDVPPSWAGRTLH</sequence>
<comment type="caution">
    <text evidence="1">The sequence shown here is derived from an EMBL/GenBank/DDBJ whole genome shotgun (WGS) entry which is preliminary data.</text>
</comment>
<dbReference type="Proteomes" id="UP000661006">
    <property type="component" value="Unassembled WGS sequence"/>
</dbReference>
<protein>
    <submittedName>
        <fullName evidence="1">Uncharacterized protein</fullName>
    </submittedName>
</protein>
<dbReference type="EMBL" id="JABCQN010000004">
    <property type="protein sequence ID" value="MBF0871107.1"/>
    <property type="molecule type" value="Genomic_DNA"/>
</dbReference>
<dbReference type="AlphaFoldDB" id="A0A9Q2FLC6"/>
<evidence type="ECO:0000313" key="2">
    <source>
        <dbReference type="Proteomes" id="UP000661006"/>
    </source>
</evidence>